<dbReference type="Proteomes" id="UP001165960">
    <property type="component" value="Unassembled WGS sequence"/>
</dbReference>
<evidence type="ECO:0000313" key="1">
    <source>
        <dbReference type="EMBL" id="KAJ9051887.1"/>
    </source>
</evidence>
<sequence>MVGLTCQFAVPHPKPPNASTYDWLPDTSDEIKKGHTLTCLHSTFQEVVLYELPSIVTWEEMKHLLIEEFGGDLSLEMKKDRFMHITFKPKGSLAKFADRFYVKGQQLIPSKQLTVHEAYTACAQALKVNQLLHATAHTRVWLNSHRGGRPGKPCTKLVQS</sequence>
<reference evidence="1" key="1">
    <citation type="submission" date="2022-04" db="EMBL/GenBank/DDBJ databases">
        <title>Genome of the entomopathogenic fungus Entomophthora muscae.</title>
        <authorList>
            <person name="Elya C."/>
            <person name="Lovett B.R."/>
            <person name="Lee E."/>
            <person name="Macias A.M."/>
            <person name="Hajek A.E."/>
            <person name="De Bivort B.L."/>
            <person name="Kasson M.T."/>
            <person name="De Fine Licht H.H."/>
            <person name="Stajich J.E."/>
        </authorList>
    </citation>
    <scope>NUCLEOTIDE SEQUENCE</scope>
    <source>
        <strain evidence="1">Berkeley</strain>
    </source>
</reference>
<comment type="caution">
    <text evidence="1">The sequence shown here is derived from an EMBL/GenBank/DDBJ whole genome shotgun (WGS) entry which is preliminary data.</text>
</comment>
<gene>
    <name evidence="1" type="ORF">DSO57_1039541</name>
</gene>
<keyword evidence="2" id="KW-1185">Reference proteome</keyword>
<evidence type="ECO:0000313" key="2">
    <source>
        <dbReference type="Proteomes" id="UP001165960"/>
    </source>
</evidence>
<protein>
    <submittedName>
        <fullName evidence="1">Uncharacterized protein</fullName>
    </submittedName>
</protein>
<organism evidence="1 2">
    <name type="scientific">Entomophthora muscae</name>
    <dbReference type="NCBI Taxonomy" id="34485"/>
    <lineage>
        <taxon>Eukaryota</taxon>
        <taxon>Fungi</taxon>
        <taxon>Fungi incertae sedis</taxon>
        <taxon>Zoopagomycota</taxon>
        <taxon>Entomophthoromycotina</taxon>
        <taxon>Entomophthoromycetes</taxon>
        <taxon>Entomophthorales</taxon>
        <taxon>Entomophthoraceae</taxon>
        <taxon>Entomophthora</taxon>
    </lineage>
</organism>
<name>A0ACC2RPB1_9FUNG</name>
<proteinExistence type="predicted"/>
<dbReference type="EMBL" id="QTSX02007085">
    <property type="protein sequence ID" value="KAJ9051887.1"/>
    <property type="molecule type" value="Genomic_DNA"/>
</dbReference>
<accession>A0ACC2RPB1</accession>